<organism evidence="1 2">
    <name type="scientific">Tanacetum coccineum</name>
    <dbReference type="NCBI Taxonomy" id="301880"/>
    <lineage>
        <taxon>Eukaryota</taxon>
        <taxon>Viridiplantae</taxon>
        <taxon>Streptophyta</taxon>
        <taxon>Embryophyta</taxon>
        <taxon>Tracheophyta</taxon>
        <taxon>Spermatophyta</taxon>
        <taxon>Magnoliopsida</taxon>
        <taxon>eudicotyledons</taxon>
        <taxon>Gunneridae</taxon>
        <taxon>Pentapetalae</taxon>
        <taxon>asterids</taxon>
        <taxon>campanulids</taxon>
        <taxon>Asterales</taxon>
        <taxon>Asteraceae</taxon>
        <taxon>Asteroideae</taxon>
        <taxon>Anthemideae</taxon>
        <taxon>Anthemidinae</taxon>
        <taxon>Tanacetum</taxon>
    </lineage>
</organism>
<feature type="non-terminal residue" evidence="1">
    <location>
        <position position="1"/>
    </location>
</feature>
<reference evidence="1" key="1">
    <citation type="journal article" date="2022" name="Int. J. Mol. Sci.">
        <title>Draft Genome of Tanacetum Coccineum: Genomic Comparison of Closely Related Tanacetum-Family Plants.</title>
        <authorList>
            <person name="Yamashiro T."/>
            <person name="Shiraishi A."/>
            <person name="Nakayama K."/>
            <person name="Satake H."/>
        </authorList>
    </citation>
    <scope>NUCLEOTIDE SEQUENCE</scope>
</reference>
<gene>
    <name evidence="1" type="ORF">Tco_0651980</name>
</gene>
<comment type="caution">
    <text evidence="1">The sequence shown here is derived from an EMBL/GenBank/DDBJ whole genome shotgun (WGS) entry which is preliminary data.</text>
</comment>
<proteinExistence type="predicted"/>
<evidence type="ECO:0000313" key="2">
    <source>
        <dbReference type="Proteomes" id="UP001151760"/>
    </source>
</evidence>
<sequence>KLRHDQKCKKIKLSQDMQLIQKLRDDQKRMKKAFEDMSGSYDFLENSDDEADERTSEEYLKYLEIEFHERALLANSKRFIKRKKID</sequence>
<keyword evidence="2" id="KW-1185">Reference proteome</keyword>
<name>A0ABQ4WWZ9_9ASTR</name>
<dbReference type="EMBL" id="BQNB010008989">
    <property type="protein sequence ID" value="GJS57196.1"/>
    <property type="molecule type" value="Genomic_DNA"/>
</dbReference>
<accession>A0ABQ4WWZ9</accession>
<evidence type="ECO:0000313" key="1">
    <source>
        <dbReference type="EMBL" id="GJS57196.1"/>
    </source>
</evidence>
<dbReference type="Proteomes" id="UP001151760">
    <property type="component" value="Unassembled WGS sequence"/>
</dbReference>
<protein>
    <submittedName>
        <fullName evidence="1">Uncharacterized protein</fullName>
    </submittedName>
</protein>
<reference evidence="1" key="2">
    <citation type="submission" date="2022-01" db="EMBL/GenBank/DDBJ databases">
        <authorList>
            <person name="Yamashiro T."/>
            <person name="Shiraishi A."/>
            <person name="Satake H."/>
            <person name="Nakayama K."/>
        </authorList>
    </citation>
    <scope>NUCLEOTIDE SEQUENCE</scope>
</reference>